<keyword evidence="1" id="KW-1133">Transmembrane helix</keyword>
<evidence type="ECO:0000313" key="3">
    <source>
        <dbReference type="Proteomes" id="UP000553209"/>
    </source>
</evidence>
<dbReference type="EMBL" id="JAAXPG010000002">
    <property type="protein sequence ID" value="NKY96537.1"/>
    <property type="molecule type" value="Genomic_DNA"/>
</dbReference>
<gene>
    <name evidence="2" type="ORF">HGB44_02455</name>
</gene>
<dbReference type="AlphaFoldDB" id="A0A7X6M8F5"/>
<protein>
    <submittedName>
        <fullName evidence="2">Uncharacterized protein</fullName>
    </submittedName>
</protein>
<keyword evidence="1" id="KW-0472">Membrane</keyword>
<sequence>MIAWVTGFFSRLAVGVADFWGRLLASIDGDLLTAVGTCAAMLAIILVVIMAFTNN</sequence>
<keyword evidence="3" id="KW-1185">Reference proteome</keyword>
<dbReference type="Proteomes" id="UP000553209">
    <property type="component" value="Unassembled WGS sequence"/>
</dbReference>
<name>A0A7X6M8F5_9ACTN</name>
<proteinExistence type="predicted"/>
<organism evidence="2 3">
    <name type="scientific">Nocardiopsis alborubida</name>
    <dbReference type="NCBI Taxonomy" id="146802"/>
    <lineage>
        <taxon>Bacteria</taxon>
        <taxon>Bacillati</taxon>
        <taxon>Actinomycetota</taxon>
        <taxon>Actinomycetes</taxon>
        <taxon>Streptosporangiales</taxon>
        <taxon>Nocardiopsidaceae</taxon>
        <taxon>Nocardiopsis</taxon>
    </lineage>
</organism>
<feature type="transmembrane region" description="Helical" evidence="1">
    <location>
        <begin position="31"/>
        <end position="52"/>
    </location>
</feature>
<reference evidence="2 3" key="1">
    <citation type="submission" date="2020-04" db="EMBL/GenBank/DDBJ databases">
        <title>MicrobeNet Type strains.</title>
        <authorList>
            <person name="Nicholson A.C."/>
        </authorList>
    </citation>
    <scope>NUCLEOTIDE SEQUENCE [LARGE SCALE GENOMIC DNA]</scope>
    <source>
        <strain evidence="2 3">ATCC 23612</strain>
    </source>
</reference>
<evidence type="ECO:0000256" key="1">
    <source>
        <dbReference type="SAM" id="Phobius"/>
    </source>
</evidence>
<keyword evidence="1" id="KW-0812">Transmembrane</keyword>
<dbReference type="RefSeq" id="WP_168443897.1">
    <property type="nucleotide sequence ID" value="NZ_JAAXPG010000002.1"/>
</dbReference>
<comment type="caution">
    <text evidence="2">The sequence shown here is derived from an EMBL/GenBank/DDBJ whole genome shotgun (WGS) entry which is preliminary data.</text>
</comment>
<accession>A0A7X6M8F5</accession>
<evidence type="ECO:0000313" key="2">
    <source>
        <dbReference type="EMBL" id="NKY96537.1"/>
    </source>
</evidence>